<evidence type="ECO:0000313" key="6">
    <source>
        <dbReference type="EMBL" id="OLN88563.1"/>
    </source>
</evidence>
<keyword evidence="7" id="KW-1185">Reference proteome</keyword>
<feature type="domain" description="SUZ-C" evidence="5">
    <location>
        <begin position="242"/>
        <end position="292"/>
    </location>
</feature>
<protein>
    <recommendedName>
        <fullName evidence="2">SUZ RNA-binding domain-containing</fullName>
    </recommendedName>
</protein>
<dbReference type="OrthoDB" id="5422283at2759"/>
<feature type="region of interest" description="Disordered" evidence="3">
    <location>
        <begin position="1"/>
        <end position="41"/>
    </location>
</feature>
<reference evidence="6 7" key="1">
    <citation type="submission" date="2016-11" db="EMBL/GenBank/DDBJ databases">
        <title>Draft Genome Assembly of Colletotrichum chlorophyti a pathogen of herbaceous plants.</title>
        <authorList>
            <person name="Gan P."/>
            <person name="Narusaka M."/>
            <person name="Tsushima A."/>
            <person name="Narusaka Y."/>
            <person name="Takano Y."/>
            <person name="Shirasu K."/>
        </authorList>
    </citation>
    <scope>NUCLEOTIDE SEQUENCE [LARGE SCALE GENOMIC DNA]</scope>
    <source>
        <strain evidence="6 7">NTL11</strain>
    </source>
</reference>
<evidence type="ECO:0000256" key="1">
    <source>
        <dbReference type="ARBA" id="ARBA00007124"/>
    </source>
</evidence>
<dbReference type="AlphaFoldDB" id="A0A1Q8RVM2"/>
<dbReference type="PROSITE" id="PS51673">
    <property type="entry name" value="SUZ"/>
    <property type="match status" value="1"/>
</dbReference>
<feature type="region of interest" description="Disordered" evidence="3">
    <location>
        <begin position="57"/>
        <end position="298"/>
    </location>
</feature>
<name>A0A1Q8RVM2_9PEZI</name>
<sequence>MPDAWEDDWESQADKLDAQARVQPEPQAPLSRAERLAQHAESNRKLWESAYVFPKHSTSSFKLPPRPQRSDAPTPLHFLDSQNPVPLATGFKPQVKVLSRKPAPQMIARRDPVTGLSQLSLADDDDDDRRNEKKPQLTPEEIRAKQQRELEEKQRRYEEARAKIFGESNPSSGASSPGTVTPPRSVNEGGRGNHRGRGRGRGGGGHRGNLSRQEDNRRPGSRPDVGRSDRGRELYDPNYAPRGGVSLQKRGGDSPSQRSGRSTPRDDDQPKQAIRAPRGPDGSGRGGFGFARRGTKEG</sequence>
<evidence type="ECO:0000256" key="3">
    <source>
        <dbReference type="SAM" id="MobiDB-lite"/>
    </source>
</evidence>
<feature type="compositionally biased region" description="Basic and acidic residues" evidence="3">
    <location>
        <begin position="32"/>
        <end position="41"/>
    </location>
</feature>
<evidence type="ECO:0000256" key="2">
    <source>
        <dbReference type="ARBA" id="ARBA00044802"/>
    </source>
</evidence>
<dbReference type="Proteomes" id="UP000186583">
    <property type="component" value="Unassembled WGS sequence"/>
</dbReference>
<dbReference type="PROSITE" id="PS51938">
    <property type="entry name" value="SUZ_C"/>
    <property type="match status" value="1"/>
</dbReference>
<comment type="caution">
    <text evidence="6">The sequence shown here is derived from an EMBL/GenBank/DDBJ whole genome shotgun (WGS) entry which is preliminary data.</text>
</comment>
<comment type="similarity">
    <text evidence="1">Belongs to the SZRD1 family.</text>
</comment>
<feature type="compositionally biased region" description="Basic and acidic residues" evidence="3">
    <location>
        <begin position="224"/>
        <end position="235"/>
    </location>
</feature>
<gene>
    <name evidence="6" type="ORF">CCHL11_01974</name>
</gene>
<feature type="compositionally biased region" description="Acidic residues" evidence="3">
    <location>
        <begin position="1"/>
        <end position="11"/>
    </location>
</feature>
<evidence type="ECO:0000259" key="4">
    <source>
        <dbReference type="PROSITE" id="PS51673"/>
    </source>
</evidence>
<dbReference type="STRING" id="708187.A0A1Q8RVM2"/>
<dbReference type="InterPro" id="IPR024771">
    <property type="entry name" value="SUZ"/>
</dbReference>
<dbReference type="EMBL" id="MPGH01000087">
    <property type="protein sequence ID" value="OLN88563.1"/>
    <property type="molecule type" value="Genomic_DNA"/>
</dbReference>
<feature type="domain" description="SUZ" evidence="4">
    <location>
        <begin position="91"/>
        <end position="169"/>
    </location>
</feature>
<feature type="compositionally biased region" description="Basic and acidic residues" evidence="3">
    <location>
        <begin position="128"/>
        <end position="164"/>
    </location>
</feature>
<proteinExistence type="inferred from homology"/>
<dbReference type="InterPro" id="IPR039228">
    <property type="entry name" value="SZRD1"/>
</dbReference>
<dbReference type="PANTHER" id="PTHR31796:SF2">
    <property type="entry name" value="SUZ DOMAIN-CONTAINING PROTEIN 1"/>
    <property type="match status" value="1"/>
</dbReference>
<feature type="compositionally biased region" description="Polar residues" evidence="3">
    <location>
        <begin position="168"/>
        <end position="184"/>
    </location>
</feature>
<evidence type="ECO:0000313" key="7">
    <source>
        <dbReference type="Proteomes" id="UP000186583"/>
    </source>
</evidence>
<dbReference type="InterPro" id="IPR024642">
    <property type="entry name" value="SUZ-C"/>
</dbReference>
<dbReference type="PANTHER" id="PTHR31796">
    <property type="entry name" value="SUZ DOMAIN-CONTAINING PROTEIN 1"/>
    <property type="match status" value="1"/>
</dbReference>
<accession>A0A1Q8RVM2</accession>
<evidence type="ECO:0000259" key="5">
    <source>
        <dbReference type="PROSITE" id="PS51938"/>
    </source>
</evidence>
<organism evidence="6 7">
    <name type="scientific">Colletotrichum chlorophyti</name>
    <dbReference type="NCBI Taxonomy" id="708187"/>
    <lineage>
        <taxon>Eukaryota</taxon>
        <taxon>Fungi</taxon>
        <taxon>Dikarya</taxon>
        <taxon>Ascomycota</taxon>
        <taxon>Pezizomycotina</taxon>
        <taxon>Sordariomycetes</taxon>
        <taxon>Hypocreomycetidae</taxon>
        <taxon>Glomerellales</taxon>
        <taxon>Glomerellaceae</taxon>
        <taxon>Colletotrichum</taxon>
    </lineage>
</organism>